<gene>
    <name evidence="1" type="ORF">UFOPK3775_00266</name>
</gene>
<dbReference type="AlphaFoldDB" id="A0A6J5YWB3"/>
<name>A0A6J5YWB3_9ZZZZ</name>
<accession>A0A6J5YWB3</accession>
<sequence length="542" mass="60910">MANKDKNAQDGEDFEVNIEPDASALRMFRSMSFTPWYALGEFVDNSITSALRNHKELITKNGKDYQLKVEITFPAGTNSLVVEDNAAGITQKDMQRALKTGVPPEDTSVGLSKHGVGMKAASLWWGEHVIIDTYSLTEPNGWHVEIDVSEKGEVTSIVKVSKIPHRGFSGTRLEVRGLWQKTPQAKTVTSIKSYLPSIYRAFIGDTAKDGQLKCSILYQNQPLKFEYPKLLTEPLWTSTSGPGEGELERYWRKDISIELQTGKKIEGWVGILDRMSRDLSGFFLHYRGKGIAGVVPLNSDKDEDQAEAKDAISRGSYKPRRIFKQQGSYPDQSFIGEFDITAFGKTITTDSPLWTPDEEGEFIEKLFNKMSDDDYIRMATNLRRNKAAVVDEEANKKSDKTEAQVIQDALSGHVDHVEIETTAEELEQIKVVLGDDAKEEIWIVPIEDHEGHKHIFKLAFVKDVSRPFLMVKELNTHEHEIEVNIFHPSLNGVIIDGNGRKILQRLAVAFAASEVFSSGYDKSRLRNKANDVLSKLGMILKD</sequence>
<dbReference type="InterPro" id="IPR036890">
    <property type="entry name" value="HATPase_C_sf"/>
</dbReference>
<proteinExistence type="predicted"/>
<dbReference type="EMBL" id="CAESAK010000021">
    <property type="protein sequence ID" value="CAB4332220.1"/>
    <property type="molecule type" value="Genomic_DNA"/>
</dbReference>
<organism evidence="1">
    <name type="scientific">freshwater metagenome</name>
    <dbReference type="NCBI Taxonomy" id="449393"/>
    <lineage>
        <taxon>unclassified sequences</taxon>
        <taxon>metagenomes</taxon>
        <taxon>ecological metagenomes</taxon>
    </lineage>
</organism>
<reference evidence="1" key="1">
    <citation type="submission" date="2020-05" db="EMBL/GenBank/DDBJ databases">
        <authorList>
            <person name="Chiriac C."/>
            <person name="Salcher M."/>
            <person name="Ghai R."/>
            <person name="Kavagutti S V."/>
        </authorList>
    </citation>
    <scope>NUCLEOTIDE SEQUENCE</scope>
</reference>
<dbReference type="Pfam" id="PF13589">
    <property type="entry name" value="HATPase_c_3"/>
    <property type="match status" value="1"/>
</dbReference>
<evidence type="ECO:0000313" key="1">
    <source>
        <dbReference type="EMBL" id="CAB4332220.1"/>
    </source>
</evidence>
<dbReference type="Gene3D" id="3.30.565.10">
    <property type="entry name" value="Histidine kinase-like ATPase, C-terminal domain"/>
    <property type="match status" value="1"/>
</dbReference>
<dbReference type="SUPFAM" id="SSF55874">
    <property type="entry name" value="ATPase domain of HSP90 chaperone/DNA topoisomerase II/histidine kinase"/>
    <property type="match status" value="1"/>
</dbReference>
<protein>
    <submittedName>
        <fullName evidence="1">Unannotated protein</fullName>
    </submittedName>
</protein>